<dbReference type="EMBL" id="BSEV01000018">
    <property type="protein sequence ID" value="GLK12701.1"/>
    <property type="molecule type" value="Genomic_DNA"/>
</dbReference>
<evidence type="ECO:0000256" key="7">
    <source>
        <dbReference type="ARBA" id="ARBA00022827"/>
    </source>
</evidence>
<dbReference type="EC" id="1.14.13.59" evidence="4"/>
<evidence type="ECO:0000256" key="12">
    <source>
        <dbReference type="ARBA" id="ARBA00031158"/>
    </source>
</evidence>
<organism evidence="16 17">
    <name type="scientific">Streptosporangium carneum</name>
    <dbReference type="NCBI Taxonomy" id="47481"/>
    <lineage>
        <taxon>Bacteria</taxon>
        <taxon>Bacillati</taxon>
        <taxon>Actinomycetota</taxon>
        <taxon>Actinomycetes</taxon>
        <taxon>Streptosporangiales</taxon>
        <taxon>Streptosporangiaceae</taxon>
        <taxon>Streptosporangium</taxon>
    </lineage>
</organism>
<dbReference type="Pfam" id="PF13434">
    <property type="entry name" value="Lys_Orn_oxgnase"/>
    <property type="match status" value="1"/>
</dbReference>
<evidence type="ECO:0000313" key="16">
    <source>
        <dbReference type="EMBL" id="GLK12701.1"/>
    </source>
</evidence>
<dbReference type="RefSeq" id="WP_271221021.1">
    <property type="nucleotide sequence ID" value="NZ_BAAAVD010000008.1"/>
</dbReference>
<dbReference type="SUPFAM" id="SSF51905">
    <property type="entry name" value="FAD/NAD(P)-binding domain"/>
    <property type="match status" value="2"/>
</dbReference>
<dbReference type="PANTHER" id="PTHR42802:SF1">
    <property type="entry name" value="L-ORNITHINE N(5)-MONOOXYGENASE"/>
    <property type="match status" value="1"/>
</dbReference>
<comment type="cofactor">
    <cofactor evidence="1">
        <name>FAD</name>
        <dbReference type="ChEBI" id="CHEBI:57692"/>
    </cofactor>
</comment>
<evidence type="ECO:0000256" key="4">
    <source>
        <dbReference type="ARBA" id="ARBA00013076"/>
    </source>
</evidence>
<evidence type="ECO:0000256" key="3">
    <source>
        <dbReference type="ARBA" id="ARBA00007588"/>
    </source>
</evidence>
<reference evidence="16" key="2">
    <citation type="submission" date="2023-01" db="EMBL/GenBank/DDBJ databases">
        <authorList>
            <person name="Sun Q."/>
            <person name="Evtushenko L."/>
        </authorList>
    </citation>
    <scope>NUCLEOTIDE SEQUENCE</scope>
    <source>
        <strain evidence="16">VKM Ac-2007</strain>
    </source>
</reference>
<evidence type="ECO:0000256" key="9">
    <source>
        <dbReference type="ARBA" id="ARBA00023002"/>
    </source>
</evidence>
<keyword evidence="6" id="KW-0285">Flavoprotein</keyword>
<dbReference type="Proteomes" id="UP001143474">
    <property type="component" value="Unassembled WGS sequence"/>
</dbReference>
<evidence type="ECO:0000256" key="15">
    <source>
        <dbReference type="ARBA" id="ARBA00048407"/>
    </source>
</evidence>
<sequence>MSTSPAQGSSARSPRPLDLVGVGFGPANLALAVALREHNATGLAIEAAFVERQQRFGWHRGMLLEGTTLQVSFLKDLVTMRNPASEYGFLFYLQAKGRLADFINHKTLFPTRVEFHDYLEWVAALFEHQVAYGTAVHGARPVRDAHGQAGQVEVLGADGDVLGRARNLVLGVGLRPWLPEGVHASERVWHNADLLTRLGALPPLTRRRFVVVGAGQSAAEVVDHLHRTYPQAEVCAVFTRYGYSPADDSPFVNQIFDPDAVDEFRAAPEHVRQALLDYHGNTNYSVVDLELIEELYRRAYQEKVAGRQRLRILNVSRVAGVDRVTDGVRVHVDHLPTGQQTVLDCDAVVFATGYRPADPLSLLGELAEHCRVDGQGRLQVGADYRVLTDPSVTAGIYLQGGTEYAHGLSSSLLSNVAVRAGDIVRSIAEDKRANGRSGVDSESVPALN</sequence>
<name>A0A9W6MFW7_9ACTN</name>
<gene>
    <name evidence="16" type="ORF">GCM10017600_61110</name>
</gene>
<reference evidence="16" key="1">
    <citation type="journal article" date="2014" name="Int. J. Syst. Evol. Microbiol.">
        <title>Complete genome sequence of Corynebacterium casei LMG S-19264T (=DSM 44701T), isolated from a smear-ripened cheese.</title>
        <authorList>
            <consortium name="US DOE Joint Genome Institute (JGI-PGF)"/>
            <person name="Walter F."/>
            <person name="Albersmeier A."/>
            <person name="Kalinowski J."/>
            <person name="Ruckert C."/>
        </authorList>
    </citation>
    <scope>NUCLEOTIDE SEQUENCE</scope>
    <source>
        <strain evidence="16">VKM Ac-2007</strain>
    </source>
</reference>
<dbReference type="GO" id="GO:0047091">
    <property type="term" value="F:L-lysine 6-monooxygenase (NADPH) activity"/>
    <property type="evidence" value="ECO:0007669"/>
    <property type="project" value="UniProtKB-EC"/>
</dbReference>
<evidence type="ECO:0000256" key="8">
    <source>
        <dbReference type="ARBA" id="ARBA00022857"/>
    </source>
</evidence>
<dbReference type="Gene3D" id="3.50.50.60">
    <property type="entry name" value="FAD/NAD(P)-binding domain"/>
    <property type="match status" value="1"/>
</dbReference>
<evidence type="ECO:0000256" key="2">
    <source>
        <dbReference type="ARBA" id="ARBA00004924"/>
    </source>
</evidence>
<protein>
    <recommendedName>
        <fullName evidence="5">L-lysine N6-monooxygenase MbtG</fullName>
        <ecNumber evidence="4">1.14.13.59</ecNumber>
    </recommendedName>
    <alternativeName>
        <fullName evidence="14">Lysine 6-N-hydroxylase</fullName>
    </alternativeName>
    <alternativeName>
        <fullName evidence="13">Lysine N6-hydroxylase</fullName>
    </alternativeName>
    <alternativeName>
        <fullName evidence="11">Lysine-N-oxygenase</fullName>
    </alternativeName>
    <alternativeName>
        <fullName evidence="12">Mycobactin synthase protein G</fullName>
    </alternativeName>
</protein>
<keyword evidence="7" id="KW-0274">FAD</keyword>
<evidence type="ECO:0000256" key="6">
    <source>
        <dbReference type="ARBA" id="ARBA00022630"/>
    </source>
</evidence>
<evidence type="ECO:0000256" key="1">
    <source>
        <dbReference type="ARBA" id="ARBA00001974"/>
    </source>
</evidence>
<keyword evidence="10" id="KW-0503">Monooxygenase</keyword>
<evidence type="ECO:0000313" key="17">
    <source>
        <dbReference type="Proteomes" id="UP001143474"/>
    </source>
</evidence>
<dbReference type="InterPro" id="IPR036188">
    <property type="entry name" value="FAD/NAD-bd_sf"/>
</dbReference>
<accession>A0A9W6MFW7</accession>
<comment type="pathway">
    <text evidence="2">Siderophore biosynthesis.</text>
</comment>
<evidence type="ECO:0000256" key="13">
    <source>
        <dbReference type="ARBA" id="ARBA00032493"/>
    </source>
</evidence>
<keyword evidence="17" id="KW-1185">Reference proteome</keyword>
<evidence type="ECO:0000256" key="14">
    <source>
        <dbReference type="ARBA" id="ARBA00032738"/>
    </source>
</evidence>
<dbReference type="InterPro" id="IPR025700">
    <property type="entry name" value="Lys/Orn_oxygenase"/>
</dbReference>
<keyword evidence="9" id="KW-0560">Oxidoreductase</keyword>
<dbReference type="PANTHER" id="PTHR42802">
    <property type="entry name" value="MONOOXYGENASE"/>
    <property type="match status" value="1"/>
</dbReference>
<keyword evidence="8" id="KW-0521">NADP</keyword>
<evidence type="ECO:0000256" key="5">
    <source>
        <dbReference type="ARBA" id="ARBA00016406"/>
    </source>
</evidence>
<comment type="similarity">
    <text evidence="3">Belongs to the lysine N(6)-hydroxylase/L-ornithine N(5)-oxygenase family.</text>
</comment>
<evidence type="ECO:0000256" key="11">
    <source>
        <dbReference type="ARBA" id="ARBA00029939"/>
    </source>
</evidence>
<dbReference type="AlphaFoldDB" id="A0A9W6MFW7"/>
<proteinExistence type="inferred from homology"/>
<comment type="catalytic activity">
    <reaction evidence="15">
        <text>L-lysine + NADPH + O2 = N(6)-hydroxy-L-lysine + NADP(+) + H2O</text>
        <dbReference type="Rhea" id="RHEA:23228"/>
        <dbReference type="ChEBI" id="CHEBI:15377"/>
        <dbReference type="ChEBI" id="CHEBI:15379"/>
        <dbReference type="ChEBI" id="CHEBI:32551"/>
        <dbReference type="ChEBI" id="CHEBI:57783"/>
        <dbReference type="ChEBI" id="CHEBI:57820"/>
        <dbReference type="ChEBI" id="CHEBI:58349"/>
        <dbReference type="EC" id="1.14.13.59"/>
    </reaction>
</comment>
<comment type="caution">
    <text evidence="16">The sequence shown here is derived from an EMBL/GenBank/DDBJ whole genome shotgun (WGS) entry which is preliminary data.</text>
</comment>
<evidence type="ECO:0000256" key="10">
    <source>
        <dbReference type="ARBA" id="ARBA00023033"/>
    </source>
</evidence>